<name>A0A1H3E7L6_9BURK</name>
<reference evidence="3 4" key="1">
    <citation type="submission" date="2016-10" db="EMBL/GenBank/DDBJ databases">
        <authorList>
            <person name="de Groot N.N."/>
        </authorList>
    </citation>
    <scope>NUCLEOTIDE SEQUENCE [LARGE SCALE GENOMIC DNA]</scope>
    <source>
        <strain evidence="3 4">LMG 24775</strain>
    </source>
</reference>
<dbReference type="SUPFAM" id="SSF54637">
    <property type="entry name" value="Thioesterase/thiol ester dehydrase-isomerase"/>
    <property type="match status" value="2"/>
</dbReference>
<proteinExistence type="predicted"/>
<dbReference type="RefSeq" id="WP_016446427.1">
    <property type="nucleotide sequence ID" value="NZ_CP141274.1"/>
</dbReference>
<evidence type="ECO:0000313" key="3">
    <source>
        <dbReference type="EMBL" id="SDX74238.1"/>
    </source>
</evidence>
<dbReference type="EMBL" id="FNPE01000001">
    <property type="protein sequence ID" value="SDX74238.1"/>
    <property type="molecule type" value="Genomic_DNA"/>
</dbReference>
<dbReference type="Pfam" id="PF20789">
    <property type="entry name" value="4HBT_3C"/>
    <property type="match status" value="1"/>
</dbReference>
<dbReference type="Pfam" id="PF13622">
    <property type="entry name" value="4HBT_3"/>
    <property type="match status" value="1"/>
</dbReference>
<dbReference type="InterPro" id="IPR049449">
    <property type="entry name" value="TesB_ACOT8-like_N"/>
</dbReference>
<accession>A0A1H3E7L6</accession>
<dbReference type="Gene3D" id="2.40.160.210">
    <property type="entry name" value="Acyl-CoA thioesterase, double hotdog domain"/>
    <property type="match status" value="1"/>
</dbReference>
<dbReference type="PANTHER" id="PTHR38110">
    <property type="entry name" value="CHROMOSOME 23, WHOLE GENOME SHOTGUN SEQUENCE"/>
    <property type="match status" value="1"/>
</dbReference>
<organism evidence="3 4">
    <name type="scientific">Delftia lacustris</name>
    <dbReference type="NCBI Taxonomy" id="558537"/>
    <lineage>
        <taxon>Bacteria</taxon>
        <taxon>Pseudomonadati</taxon>
        <taxon>Pseudomonadota</taxon>
        <taxon>Betaproteobacteria</taxon>
        <taxon>Burkholderiales</taxon>
        <taxon>Comamonadaceae</taxon>
        <taxon>Delftia</taxon>
    </lineage>
</organism>
<dbReference type="InterPro" id="IPR042171">
    <property type="entry name" value="Acyl-CoA_hotdog"/>
</dbReference>
<dbReference type="InterPro" id="IPR049450">
    <property type="entry name" value="ACOT8-like_C"/>
</dbReference>
<dbReference type="InterPro" id="IPR052389">
    <property type="entry name" value="Sec_Metab_Biosynth-Assoc"/>
</dbReference>
<evidence type="ECO:0000259" key="2">
    <source>
        <dbReference type="Pfam" id="PF20789"/>
    </source>
</evidence>
<sequence length="276" mass="30196">MSTDIHPLDQAVALTPTGAVGHYQGQTTQDYWNMVGPYGGITAAALVRAIQQHPLCLGDPLSITVNYAAALGAGRFDIEARPVRTNRSTQHWLLTITQPDQDGDAQVVTTATAVTAVRRSTWGGTDLAMPEVPSPAAVPRVPPLGGVEWLNRYDMRFLDGIIPQTWDGRETDSLTRLWVRDEPPRALDFCALAGLADVFFPRVWLRRAQRTPAGTVSITVYFHAGREELAAAGTGHLLAQARGQEFRNGFFDQSAQLWSEAGVMLASSHQIVYFKE</sequence>
<feature type="domain" description="Acyl-CoA thioesterase-like N-terminal HotDog" evidence="1">
    <location>
        <begin position="29"/>
        <end position="115"/>
    </location>
</feature>
<evidence type="ECO:0000313" key="4">
    <source>
        <dbReference type="Proteomes" id="UP000183417"/>
    </source>
</evidence>
<evidence type="ECO:0000259" key="1">
    <source>
        <dbReference type="Pfam" id="PF13622"/>
    </source>
</evidence>
<feature type="domain" description="Acyl-CoA thioesterase-like C-terminal" evidence="2">
    <location>
        <begin position="139"/>
        <end position="273"/>
    </location>
</feature>
<gene>
    <name evidence="3" type="ORF">SAMN05421547_10159</name>
</gene>
<dbReference type="PANTHER" id="PTHR38110:SF1">
    <property type="entry name" value="THIOESTERASE DOMAIN-CONTAINING PROTEIN"/>
    <property type="match status" value="1"/>
</dbReference>
<dbReference type="GeneID" id="94694871"/>
<dbReference type="Proteomes" id="UP000183417">
    <property type="component" value="Unassembled WGS sequence"/>
</dbReference>
<protein>
    <submittedName>
        <fullName evidence="3">Thioesterase-like superfamily protein</fullName>
    </submittedName>
</protein>
<dbReference type="InterPro" id="IPR029069">
    <property type="entry name" value="HotDog_dom_sf"/>
</dbReference>
<dbReference type="AlphaFoldDB" id="A0A1H3E7L6"/>